<name>A0A1M6M3P0_9FIRM</name>
<proteinExistence type="inferred from homology"/>
<reference evidence="4" key="1">
    <citation type="submission" date="2016-11" db="EMBL/GenBank/DDBJ databases">
        <authorList>
            <person name="Varghese N."/>
            <person name="Submissions S."/>
        </authorList>
    </citation>
    <scope>NUCLEOTIDE SEQUENCE [LARGE SCALE GENOMIC DNA]</scope>
    <source>
        <strain evidence="4">DSM 16057</strain>
    </source>
</reference>
<accession>A0A1M6M3P0</accession>
<keyword evidence="4" id="KW-1185">Reference proteome</keyword>
<organism evidence="3 4">
    <name type="scientific">Desulfofundulus thermosubterraneus DSM 16057</name>
    <dbReference type="NCBI Taxonomy" id="1121432"/>
    <lineage>
        <taxon>Bacteria</taxon>
        <taxon>Bacillati</taxon>
        <taxon>Bacillota</taxon>
        <taxon>Clostridia</taxon>
        <taxon>Eubacteriales</taxon>
        <taxon>Peptococcaceae</taxon>
        <taxon>Desulfofundulus</taxon>
    </lineage>
</organism>
<dbReference type="SUPFAM" id="SSF143120">
    <property type="entry name" value="YefM-like"/>
    <property type="match status" value="1"/>
</dbReference>
<comment type="similarity">
    <text evidence="1 2">Belongs to the phD/YefM antitoxin family.</text>
</comment>
<protein>
    <recommendedName>
        <fullName evidence="2">Antitoxin</fullName>
    </recommendedName>
</protein>
<gene>
    <name evidence="3" type="ORF">SAMN02745219_03322</name>
</gene>
<dbReference type="EMBL" id="FQZM01000060">
    <property type="protein sequence ID" value="SHJ78128.1"/>
    <property type="molecule type" value="Genomic_DNA"/>
</dbReference>
<dbReference type="Pfam" id="PF02604">
    <property type="entry name" value="PhdYeFM_antitox"/>
    <property type="match status" value="1"/>
</dbReference>
<dbReference type="Proteomes" id="UP000184529">
    <property type="component" value="Unassembled WGS sequence"/>
</dbReference>
<dbReference type="OrthoDB" id="1725080at2"/>
<evidence type="ECO:0000313" key="4">
    <source>
        <dbReference type="Proteomes" id="UP000184529"/>
    </source>
</evidence>
<dbReference type="AlphaFoldDB" id="A0A1M6M3P0"/>
<comment type="function">
    <text evidence="2">Antitoxin component of a type II toxin-antitoxin (TA) system.</text>
</comment>
<dbReference type="STRING" id="1121432.SAMN02745219_03322"/>
<evidence type="ECO:0000256" key="2">
    <source>
        <dbReference type="RuleBase" id="RU362080"/>
    </source>
</evidence>
<dbReference type="Gene3D" id="3.40.1620.10">
    <property type="entry name" value="YefM-like domain"/>
    <property type="match status" value="1"/>
</dbReference>
<dbReference type="InterPro" id="IPR036165">
    <property type="entry name" value="YefM-like_sf"/>
</dbReference>
<evidence type="ECO:0000313" key="3">
    <source>
        <dbReference type="EMBL" id="SHJ78128.1"/>
    </source>
</evidence>
<dbReference type="InterPro" id="IPR006442">
    <property type="entry name" value="Antitoxin_Phd/YefM"/>
</dbReference>
<evidence type="ECO:0000256" key="1">
    <source>
        <dbReference type="ARBA" id="ARBA00009981"/>
    </source>
</evidence>
<sequence>MSIMSFSDIEDPVLLSPSQLVSSSKLSKNLGAYLEKIKKRPVFITREQEVEAVLINIDDYRELLLEEQRVEELYYAVLALRRLVEHFKSPKALVDTDDVLKRFGLTREEVEGVPDDAVDG</sequence>